<evidence type="ECO:0000256" key="1">
    <source>
        <dbReference type="ARBA" id="ARBA00004196"/>
    </source>
</evidence>
<sequence length="187" mass="18836">MNRMARLAAAVGTLLALTVAFAAPASAHDTLTGSTPKKGATVESPSEIELTYSGSVRLPRVVVTDASGKEYQSGDPRAVDNKVTAGLNGVLPDGEYTVAWRVVSSDGHPIQGTYKFTVEGAPTAPAEPAEPSAAAEPPAPEPSPTNAAAADESGGSSGWLWLGAIALVIAAAAGAVAWLRRSSASKG</sequence>
<keyword evidence="6" id="KW-0812">Transmembrane</keyword>
<feature type="region of interest" description="Disordered" evidence="5">
    <location>
        <begin position="121"/>
        <end position="153"/>
    </location>
</feature>
<dbReference type="InterPro" id="IPR032694">
    <property type="entry name" value="CopC/D"/>
</dbReference>
<feature type="chain" id="PRO_5022177577" description="CopC domain-containing protein" evidence="7">
    <location>
        <begin position="23"/>
        <end position="187"/>
    </location>
</feature>
<dbReference type="PANTHER" id="PTHR34820">
    <property type="entry name" value="INNER MEMBRANE PROTEIN YEBZ"/>
    <property type="match status" value="1"/>
</dbReference>
<evidence type="ECO:0000313" key="10">
    <source>
        <dbReference type="Proteomes" id="UP000316706"/>
    </source>
</evidence>
<evidence type="ECO:0000259" key="8">
    <source>
        <dbReference type="Pfam" id="PF04234"/>
    </source>
</evidence>
<organism evidence="9 10">
    <name type="scientific">Actinomadura hallensis</name>
    <dbReference type="NCBI Taxonomy" id="337895"/>
    <lineage>
        <taxon>Bacteria</taxon>
        <taxon>Bacillati</taxon>
        <taxon>Actinomycetota</taxon>
        <taxon>Actinomycetes</taxon>
        <taxon>Streptosporangiales</taxon>
        <taxon>Thermomonosporaceae</taxon>
        <taxon>Actinomadura</taxon>
    </lineage>
</organism>
<keyword evidence="2" id="KW-0479">Metal-binding</keyword>
<proteinExistence type="predicted"/>
<dbReference type="InterPro" id="IPR014756">
    <property type="entry name" value="Ig_E-set"/>
</dbReference>
<dbReference type="InterPro" id="IPR007348">
    <property type="entry name" value="CopC_dom"/>
</dbReference>
<dbReference type="GO" id="GO:0006825">
    <property type="term" value="P:copper ion transport"/>
    <property type="evidence" value="ECO:0007669"/>
    <property type="project" value="InterPro"/>
</dbReference>
<dbReference type="GO" id="GO:0046688">
    <property type="term" value="P:response to copper ion"/>
    <property type="evidence" value="ECO:0007669"/>
    <property type="project" value="InterPro"/>
</dbReference>
<dbReference type="GO" id="GO:0030313">
    <property type="term" value="C:cell envelope"/>
    <property type="evidence" value="ECO:0007669"/>
    <property type="project" value="UniProtKB-SubCell"/>
</dbReference>
<comment type="caution">
    <text evidence="9">The sequence shown here is derived from an EMBL/GenBank/DDBJ whole genome shotgun (WGS) entry which is preliminary data.</text>
</comment>
<dbReference type="GO" id="GO:0005507">
    <property type="term" value="F:copper ion binding"/>
    <property type="evidence" value="ECO:0007669"/>
    <property type="project" value="InterPro"/>
</dbReference>
<comment type="subcellular location">
    <subcellularLocation>
        <location evidence="1">Cell envelope</location>
    </subcellularLocation>
</comment>
<evidence type="ECO:0000256" key="6">
    <source>
        <dbReference type="SAM" id="Phobius"/>
    </source>
</evidence>
<dbReference type="AlphaFoldDB" id="A0A543IN42"/>
<dbReference type="RefSeq" id="WP_246077647.1">
    <property type="nucleotide sequence ID" value="NZ_VFPO01000001.1"/>
</dbReference>
<gene>
    <name evidence="9" type="ORF">FHX41_5779</name>
</gene>
<feature type="domain" description="CopC" evidence="8">
    <location>
        <begin position="28"/>
        <end position="118"/>
    </location>
</feature>
<dbReference type="PANTHER" id="PTHR34820:SF4">
    <property type="entry name" value="INNER MEMBRANE PROTEIN YEBZ"/>
    <property type="match status" value="1"/>
</dbReference>
<accession>A0A543IN42</accession>
<evidence type="ECO:0000256" key="5">
    <source>
        <dbReference type="SAM" id="MobiDB-lite"/>
    </source>
</evidence>
<dbReference type="Proteomes" id="UP000316706">
    <property type="component" value="Unassembled WGS sequence"/>
</dbReference>
<dbReference type="SUPFAM" id="SSF81296">
    <property type="entry name" value="E set domains"/>
    <property type="match status" value="1"/>
</dbReference>
<keyword evidence="6" id="KW-1133">Transmembrane helix</keyword>
<protein>
    <recommendedName>
        <fullName evidence="8">CopC domain-containing protein</fullName>
    </recommendedName>
</protein>
<name>A0A543IN42_9ACTN</name>
<dbReference type="InterPro" id="IPR014755">
    <property type="entry name" value="Cu-Rt/internalin_Ig-like"/>
</dbReference>
<evidence type="ECO:0000256" key="7">
    <source>
        <dbReference type="SAM" id="SignalP"/>
    </source>
</evidence>
<dbReference type="EMBL" id="VFPO01000001">
    <property type="protein sequence ID" value="TQM71995.1"/>
    <property type="molecule type" value="Genomic_DNA"/>
</dbReference>
<feature type="compositionally biased region" description="Low complexity" evidence="5">
    <location>
        <begin position="144"/>
        <end position="153"/>
    </location>
</feature>
<evidence type="ECO:0000256" key="3">
    <source>
        <dbReference type="ARBA" id="ARBA00022729"/>
    </source>
</evidence>
<keyword evidence="6" id="KW-0472">Membrane</keyword>
<evidence type="ECO:0000313" key="9">
    <source>
        <dbReference type="EMBL" id="TQM71995.1"/>
    </source>
</evidence>
<feature type="transmembrane region" description="Helical" evidence="6">
    <location>
        <begin position="159"/>
        <end position="179"/>
    </location>
</feature>
<dbReference type="Gene3D" id="2.60.40.1220">
    <property type="match status" value="1"/>
</dbReference>
<evidence type="ECO:0000256" key="4">
    <source>
        <dbReference type="ARBA" id="ARBA00023008"/>
    </source>
</evidence>
<keyword evidence="3 7" id="KW-0732">Signal</keyword>
<feature type="compositionally biased region" description="Low complexity" evidence="5">
    <location>
        <begin position="121"/>
        <end position="136"/>
    </location>
</feature>
<reference evidence="9 10" key="1">
    <citation type="submission" date="2019-06" db="EMBL/GenBank/DDBJ databases">
        <title>Sequencing the genomes of 1000 actinobacteria strains.</title>
        <authorList>
            <person name="Klenk H.-P."/>
        </authorList>
    </citation>
    <scope>NUCLEOTIDE SEQUENCE [LARGE SCALE GENOMIC DNA]</scope>
    <source>
        <strain evidence="9 10">DSM 45043</strain>
    </source>
</reference>
<dbReference type="GO" id="GO:0005886">
    <property type="term" value="C:plasma membrane"/>
    <property type="evidence" value="ECO:0007669"/>
    <property type="project" value="TreeGrafter"/>
</dbReference>
<dbReference type="Pfam" id="PF04234">
    <property type="entry name" value="CopC"/>
    <property type="match status" value="1"/>
</dbReference>
<evidence type="ECO:0000256" key="2">
    <source>
        <dbReference type="ARBA" id="ARBA00022723"/>
    </source>
</evidence>
<feature type="signal peptide" evidence="7">
    <location>
        <begin position="1"/>
        <end position="22"/>
    </location>
</feature>
<keyword evidence="4" id="KW-0186">Copper</keyword>
<dbReference type="GO" id="GO:0042597">
    <property type="term" value="C:periplasmic space"/>
    <property type="evidence" value="ECO:0007669"/>
    <property type="project" value="InterPro"/>
</dbReference>
<keyword evidence="10" id="KW-1185">Reference proteome</keyword>